<dbReference type="InterPro" id="IPR038072">
    <property type="entry name" value="GspK_central_sf"/>
</dbReference>
<comment type="similarity">
    <text evidence="2 10">Belongs to the GSP K family.</text>
</comment>
<keyword evidence="8 11" id="KW-1133">Transmembrane helix</keyword>
<accession>A0A426VH10</accession>
<dbReference type="RefSeq" id="WP_125241346.1">
    <property type="nucleotide sequence ID" value="NZ_RSED01000001.1"/>
</dbReference>
<dbReference type="InterPro" id="IPR049179">
    <property type="entry name" value="T2SSK_SAM-like_2nd"/>
</dbReference>
<reference evidence="14 15" key="1">
    <citation type="submission" date="2018-12" db="EMBL/GenBank/DDBJ databases">
        <title>The whole draft genome of Aquabacterium sp. SJQ9.</title>
        <authorList>
            <person name="Sun L."/>
            <person name="Gao X."/>
            <person name="Chen W."/>
            <person name="Huang K."/>
        </authorList>
    </citation>
    <scope>NUCLEOTIDE SEQUENCE [LARGE SCALE GENOMIC DNA]</scope>
    <source>
        <strain evidence="14 15">SJQ9</strain>
    </source>
</reference>
<dbReference type="GO" id="GO:0005886">
    <property type="term" value="C:plasma membrane"/>
    <property type="evidence" value="ECO:0007669"/>
    <property type="project" value="UniProtKB-SubCell"/>
</dbReference>
<dbReference type="GO" id="GO:0009306">
    <property type="term" value="P:protein secretion"/>
    <property type="evidence" value="ECO:0007669"/>
    <property type="project" value="InterPro"/>
</dbReference>
<dbReference type="OrthoDB" id="5293133at2"/>
<evidence type="ECO:0000256" key="4">
    <source>
        <dbReference type="ARBA" id="ARBA00022475"/>
    </source>
</evidence>
<dbReference type="PIRSF" id="PIRSF002786">
    <property type="entry name" value="XcpX"/>
    <property type="match status" value="1"/>
</dbReference>
<dbReference type="Pfam" id="PF21687">
    <property type="entry name" value="T2SSK_1st"/>
    <property type="match status" value="1"/>
</dbReference>
<keyword evidence="5 10" id="KW-0997">Cell inner membrane</keyword>
<dbReference type="NCBIfam" id="NF037980">
    <property type="entry name" value="T2SS_GspK"/>
    <property type="match status" value="1"/>
</dbReference>
<dbReference type="Gene3D" id="1.10.150.320">
    <property type="entry name" value="Photosystem II 12 kDa extrinsic protein"/>
    <property type="match status" value="1"/>
</dbReference>
<dbReference type="InterPro" id="IPR049031">
    <property type="entry name" value="T2SSK_SAM-like_1st"/>
</dbReference>
<evidence type="ECO:0000256" key="3">
    <source>
        <dbReference type="ARBA" id="ARBA00022448"/>
    </source>
</evidence>
<dbReference type="Proteomes" id="UP000269265">
    <property type="component" value="Unassembled WGS sequence"/>
</dbReference>
<evidence type="ECO:0000256" key="5">
    <source>
        <dbReference type="ARBA" id="ARBA00022519"/>
    </source>
</evidence>
<keyword evidence="4 10" id="KW-1003">Cell membrane</keyword>
<comment type="subcellular location">
    <subcellularLocation>
        <location evidence="1 10">Cell inner membrane</location>
    </subcellularLocation>
</comment>
<organism evidence="14 15">
    <name type="scientific">Aquabacterium soli</name>
    <dbReference type="NCBI Taxonomy" id="2493092"/>
    <lineage>
        <taxon>Bacteria</taxon>
        <taxon>Pseudomonadati</taxon>
        <taxon>Pseudomonadota</taxon>
        <taxon>Betaproteobacteria</taxon>
        <taxon>Burkholderiales</taxon>
        <taxon>Aquabacterium</taxon>
    </lineage>
</organism>
<keyword evidence="15" id="KW-1185">Reference proteome</keyword>
<keyword evidence="3 10" id="KW-0813">Transport</keyword>
<dbReference type="PANTHER" id="PTHR38831">
    <property type="entry name" value="TYPE II SECRETION SYSTEM PROTEIN K"/>
    <property type="match status" value="1"/>
</dbReference>
<evidence type="ECO:0000256" key="1">
    <source>
        <dbReference type="ARBA" id="ARBA00004533"/>
    </source>
</evidence>
<dbReference type="InterPro" id="IPR010994">
    <property type="entry name" value="RuvA_2-like"/>
</dbReference>
<sequence length="348" mass="37878">MARHSQLVQSAAGPRRQRGAALLAAMVIVTIVVTIASSMVWQQWRAVQVESSERAVSQSQWILRGALDWGRLILRTDDRAQDHLGEPWAVPLAEARISSFLAADQNNNAATEDGPEAFLSGQIYDVAARFNLWGLIDAQGDIDQSQLEVLQRLCEYLSLSTSVADVMAQSLRRSWLALHSADPVMLAKLGGDAGRAQAPVMPQTVDQITWLGVDAGVAERLRPYVALIVDDQGGPVPQSPINLNTAPREVLAAVLNVDVSRADRLVQYRQRNPFKDVNDITNVLGSTPALTGNGAAVVSSYFEITGRLRLEDSVMQKRYLVKRNGQDIRVLFESSVSGKDMQAASGAP</sequence>
<dbReference type="EMBL" id="RSED01000001">
    <property type="protein sequence ID" value="RRS06203.1"/>
    <property type="molecule type" value="Genomic_DNA"/>
</dbReference>
<name>A0A426VH10_9BURK</name>
<evidence type="ECO:0000256" key="7">
    <source>
        <dbReference type="ARBA" id="ARBA00022927"/>
    </source>
</evidence>
<evidence type="ECO:0000313" key="15">
    <source>
        <dbReference type="Proteomes" id="UP000269265"/>
    </source>
</evidence>
<evidence type="ECO:0000256" key="11">
    <source>
        <dbReference type="SAM" id="Phobius"/>
    </source>
</evidence>
<keyword evidence="7" id="KW-0653">Protein transport</keyword>
<evidence type="ECO:0000256" key="9">
    <source>
        <dbReference type="ARBA" id="ARBA00023136"/>
    </source>
</evidence>
<proteinExistence type="inferred from homology"/>
<evidence type="ECO:0000313" key="14">
    <source>
        <dbReference type="EMBL" id="RRS06203.1"/>
    </source>
</evidence>
<evidence type="ECO:0000256" key="2">
    <source>
        <dbReference type="ARBA" id="ARBA00007246"/>
    </source>
</evidence>
<evidence type="ECO:0000256" key="10">
    <source>
        <dbReference type="PIRNR" id="PIRNR002786"/>
    </source>
</evidence>
<feature type="domain" description="T2SS protein K first SAM-like" evidence="13">
    <location>
        <begin position="128"/>
        <end position="228"/>
    </location>
</feature>
<dbReference type="PANTHER" id="PTHR38831:SF1">
    <property type="entry name" value="TYPE II SECRETION SYSTEM PROTEIN K-RELATED"/>
    <property type="match status" value="1"/>
</dbReference>
<protein>
    <recommendedName>
        <fullName evidence="10">Type II secretion system protein K</fullName>
    </recommendedName>
</protein>
<feature type="transmembrane region" description="Helical" evidence="11">
    <location>
        <begin position="20"/>
        <end position="41"/>
    </location>
</feature>
<evidence type="ECO:0000256" key="6">
    <source>
        <dbReference type="ARBA" id="ARBA00022692"/>
    </source>
</evidence>
<comment type="caution">
    <text evidence="14">The sequence shown here is derived from an EMBL/GenBank/DDBJ whole genome shotgun (WGS) entry which is preliminary data.</text>
</comment>
<gene>
    <name evidence="14" type="ORF">EIP75_00995</name>
</gene>
<feature type="domain" description="T2SS protein K second SAM-like" evidence="12">
    <location>
        <begin position="241"/>
        <end position="287"/>
    </location>
</feature>
<dbReference type="AlphaFoldDB" id="A0A426VH10"/>
<evidence type="ECO:0000259" key="13">
    <source>
        <dbReference type="Pfam" id="PF21687"/>
    </source>
</evidence>
<evidence type="ECO:0000256" key="8">
    <source>
        <dbReference type="ARBA" id="ARBA00022989"/>
    </source>
</evidence>
<dbReference type="InterPro" id="IPR005628">
    <property type="entry name" value="GspK"/>
</dbReference>
<dbReference type="SUPFAM" id="SSF158544">
    <property type="entry name" value="GspK insert domain-like"/>
    <property type="match status" value="1"/>
</dbReference>
<keyword evidence="6 11" id="KW-0812">Transmembrane</keyword>
<dbReference type="SUPFAM" id="SSF47781">
    <property type="entry name" value="RuvA domain 2-like"/>
    <property type="match status" value="1"/>
</dbReference>
<evidence type="ECO:0000259" key="12">
    <source>
        <dbReference type="Pfam" id="PF03934"/>
    </source>
</evidence>
<dbReference type="Pfam" id="PF03934">
    <property type="entry name" value="T2SSK"/>
    <property type="match status" value="1"/>
</dbReference>
<keyword evidence="9 10" id="KW-0472">Membrane</keyword>